<evidence type="ECO:0000259" key="3">
    <source>
        <dbReference type="SMART" id="SM00635"/>
    </source>
</evidence>
<sequence>MASKRTAGTRQEMIHCDRCGEDYAASYKSCPFCDEMEYEEEGRPRGGRRLAGNTRGGGYGGGPSVGRIILTVLSLALIVAAVMIVISIIKPLVDRGQTTLPEDSPAQNTQQLDSPAPGETGTPEDTTPPEASAEPVIPDDQTATGFTLSKSEFTLSDTWPDPITLTVTFLPAGSTGTITWTSSDPEIASVDENGKVSHGTKTGTATITAAMAGGITQTCKVYNSVTSGAASSAGGTSTALSLNKTDFTFSSKSEPAVYMKVNGTSSAPSWSIGDTSVATISADGVVRPVGRGTTTITCKVDGQTLKCIVRCNF</sequence>
<keyword evidence="2" id="KW-0472">Membrane</keyword>
<dbReference type="Gene3D" id="2.60.40.1080">
    <property type="match status" value="2"/>
</dbReference>
<evidence type="ECO:0000313" key="5">
    <source>
        <dbReference type="Proteomes" id="UP000661435"/>
    </source>
</evidence>
<feature type="compositionally biased region" description="Low complexity" evidence="1">
    <location>
        <begin position="115"/>
        <end position="131"/>
    </location>
</feature>
<dbReference type="RefSeq" id="WP_186908116.1">
    <property type="nucleotide sequence ID" value="NZ_JACOPP010000014.1"/>
</dbReference>
<evidence type="ECO:0000256" key="2">
    <source>
        <dbReference type="SAM" id="Phobius"/>
    </source>
</evidence>
<keyword evidence="5" id="KW-1185">Reference proteome</keyword>
<accession>A0A8J6J7H4</accession>
<dbReference type="SMART" id="SM00635">
    <property type="entry name" value="BID_2"/>
    <property type="match status" value="2"/>
</dbReference>
<feature type="region of interest" description="Disordered" evidence="1">
    <location>
        <begin position="99"/>
        <end position="140"/>
    </location>
</feature>
<feature type="domain" description="BIG2" evidence="3">
    <location>
        <begin position="142"/>
        <end position="221"/>
    </location>
</feature>
<protein>
    <submittedName>
        <fullName evidence="4">Ig domain-containing protein</fullName>
    </submittedName>
</protein>
<name>A0A8J6J7H4_9FIRM</name>
<feature type="domain" description="BIG2" evidence="3">
    <location>
        <begin position="243"/>
        <end position="310"/>
    </location>
</feature>
<dbReference type="SUPFAM" id="SSF49373">
    <property type="entry name" value="Invasin/intimin cell-adhesion fragments"/>
    <property type="match status" value="2"/>
</dbReference>
<evidence type="ECO:0000313" key="4">
    <source>
        <dbReference type="EMBL" id="MBC5734231.1"/>
    </source>
</evidence>
<dbReference type="AlphaFoldDB" id="A0A8J6J7H4"/>
<dbReference type="InterPro" id="IPR008964">
    <property type="entry name" value="Invasin/intimin_cell_adhesion"/>
</dbReference>
<dbReference type="InterPro" id="IPR003343">
    <property type="entry name" value="Big_2"/>
</dbReference>
<dbReference type="Proteomes" id="UP000661435">
    <property type="component" value="Unassembled WGS sequence"/>
</dbReference>
<comment type="caution">
    <text evidence="4">The sequence shown here is derived from an EMBL/GenBank/DDBJ whole genome shotgun (WGS) entry which is preliminary data.</text>
</comment>
<keyword evidence="2" id="KW-1133">Transmembrane helix</keyword>
<feature type="transmembrane region" description="Helical" evidence="2">
    <location>
        <begin position="68"/>
        <end position="89"/>
    </location>
</feature>
<gene>
    <name evidence="4" type="ORF">H8S57_10905</name>
</gene>
<dbReference type="EMBL" id="JACOPP010000014">
    <property type="protein sequence ID" value="MBC5734231.1"/>
    <property type="molecule type" value="Genomic_DNA"/>
</dbReference>
<dbReference type="Pfam" id="PF02368">
    <property type="entry name" value="Big_2"/>
    <property type="match status" value="1"/>
</dbReference>
<feature type="compositionally biased region" description="Polar residues" evidence="1">
    <location>
        <begin position="99"/>
        <end position="113"/>
    </location>
</feature>
<organism evidence="4 5">
    <name type="scientific">Lawsonibacter hominis</name>
    <dbReference type="NCBI Taxonomy" id="2763053"/>
    <lineage>
        <taxon>Bacteria</taxon>
        <taxon>Bacillati</taxon>
        <taxon>Bacillota</taxon>
        <taxon>Clostridia</taxon>
        <taxon>Eubacteriales</taxon>
        <taxon>Oscillospiraceae</taxon>
        <taxon>Lawsonibacter</taxon>
    </lineage>
</organism>
<evidence type="ECO:0000256" key="1">
    <source>
        <dbReference type="SAM" id="MobiDB-lite"/>
    </source>
</evidence>
<keyword evidence="2" id="KW-0812">Transmembrane</keyword>
<reference evidence="4" key="1">
    <citation type="submission" date="2020-08" db="EMBL/GenBank/DDBJ databases">
        <title>Genome public.</title>
        <authorList>
            <person name="Liu C."/>
            <person name="Sun Q."/>
        </authorList>
    </citation>
    <scope>NUCLEOTIDE SEQUENCE</scope>
    <source>
        <strain evidence="4">NSJ-51</strain>
    </source>
</reference>
<proteinExistence type="predicted"/>